<evidence type="ECO:0000313" key="1">
    <source>
        <dbReference type="EMBL" id="MFD0868907.1"/>
    </source>
</evidence>
<comment type="caution">
    <text evidence="1">The sequence shown here is derived from an EMBL/GenBank/DDBJ whole genome shotgun (WGS) entry which is preliminary data.</text>
</comment>
<protein>
    <submittedName>
        <fullName evidence="1">DUF4241 domain-containing protein</fullName>
    </submittedName>
</protein>
<reference evidence="2" key="1">
    <citation type="journal article" date="2019" name="Int. J. Syst. Evol. Microbiol.">
        <title>The Global Catalogue of Microorganisms (GCM) 10K type strain sequencing project: providing services to taxonomists for standard genome sequencing and annotation.</title>
        <authorList>
            <consortium name="The Broad Institute Genomics Platform"/>
            <consortium name="The Broad Institute Genome Sequencing Center for Infectious Disease"/>
            <person name="Wu L."/>
            <person name="Ma J."/>
        </authorList>
    </citation>
    <scope>NUCLEOTIDE SEQUENCE [LARGE SCALE GENOMIC DNA]</scope>
    <source>
        <strain evidence="2">CCUG 57263</strain>
    </source>
</reference>
<sequence length="251" mass="28832">MAPTNEWLSQWKQKHEILECPVDLNTYFSLPEMAGKELAVMDIGPCSIPTGQILVRDPLYYLGNRQEQPYFQTVPAGTYRTEVCVVKPDEEDCARYAAVRVKFADAPAVRFEEALIGHEDLTDLGEGEFFGFNVDAGLACICDKQLHHAFCDFKEKWHKEHPGENLYDHYFAALFAESFRQNPQYQREGGDWLNWQIPGTEYHLPIFQSGFGDGAYPVYWGYDETGAICQIVVQFIDIQLTYDDDDEEEED</sequence>
<gene>
    <name evidence="1" type="ORF">ACFQ03_07080</name>
</gene>
<accession>A0ABW3D8X5</accession>
<evidence type="ECO:0000313" key="2">
    <source>
        <dbReference type="Proteomes" id="UP001597120"/>
    </source>
</evidence>
<organism evidence="1 2">
    <name type="scientific">Paenibacillus residui</name>
    <dbReference type="NCBI Taxonomy" id="629724"/>
    <lineage>
        <taxon>Bacteria</taxon>
        <taxon>Bacillati</taxon>
        <taxon>Bacillota</taxon>
        <taxon>Bacilli</taxon>
        <taxon>Bacillales</taxon>
        <taxon>Paenibacillaceae</taxon>
        <taxon>Paenibacillus</taxon>
    </lineage>
</organism>
<dbReference type="RefSeq" id="WP_379287093.1">
    <property type="nucleotide sequence ID" value="NZ_JBHTIU010000026.1"/>
</dbReference>
<dbReference type="Pfam" id="PF14025">
    <property type="entry name" value="DUF4241"/>
    <property type="match status" value="1"/>
</dbReference>
<dbReference type="EMBL" id="JBHTIU010000026">
    <property type="protein sequence ID" value="MFD0868907.1"/>
    <property type="molecule type" value="Genomic_DNA"/>
</dbReference>
<name>A0ABW3D8X5_9BACL</name>
<proteinExistence type="predicted"/>
<dbReference type="Proteomes" id="UP001597120">
    <property type="component" value="Unassembled WGS sequence"/>
</dbReference>
<dbReference type="InterPro" id="IPR025335">
    <property type="entry name" value="DUF4241"/>
</dbReference>
<keyword evidence="2" id="KW-1185">Reference proteome</keyword>